<dbReference type="AlphaFoldDB" id="A0A6G4XC75"/>
<organism evidence="1 2">
    <name type="scientific">Streptomyces mesophilus</name>
    <dbReference type="NCBI Taxonomy" id="1775132"/>
    <lineage>
        <taxon>Bacteria</taxon>
        <taxon>Bacillati</taxon>
        <taxon>Actinomycetota</taxon>
        <taxon>Actinomycetes</taxon>
        <taxon>Kitasatosporales</taxon>
        <taxon>Streptomycetaceae</taxon>
        <taxon>Streptomyces</taxon>
    </lineage>
</organism>
<proteinExistence type="predicted"/>
<comment type="caution">
    <text evidence="1">The sequence shown here is derived from an EMBL/GenBank/DDBJ whole genome shotgun (WGS) entry which is preliminary data.</text>
</comment>
<sequence length="55" mass="6238">MTALTRPFAFRLLVQDLFLRDEEAEALGVHKAGLDELCETSDVITVHREELEHTA</sequence>
<keyword evidence="2" id="KW-1185">Reference proteome</keyword>
<reference evidence="1 2" key="1">
    <citation type="submission" date="2020-02" db="EMBL/GenBank/DDBJ databases">
        <title>Whole-genome analyses of novel actinobacteria.</title>
        <authorList>
            <person name="Sahin N."/>
            <person name="Tokatli A."/>
        </authorList>
    </citation>
    <scope>NUCLEOTIDE SEQUENCE [LARGE SCALE GENOMIC DNA]</scope>
    <source>
        <strain evidence="1 2">YC504</strain>
    </source>
</reference>
<dbReference type="Gene3D" id="3.40.50.720">
    <property type="entry name" value="NAD(P)-binding Rossmann-like Domain"/>
    <property type="match status" value="1"/>
</dbReference>
<gene>
    <name evidence="1" type="ORF">G6045_03530</name>
</gene>
<dbReference type="EMBL" id="JAAKZW010000005">
    <property type="protein sequence ID" value="NGO74762.1"/>
    <property type="molecule type" value="Genomic_DNA"/>
</dbReference>
<evidence type="ECO:0000313" key="2">
    <source>
        <dbReference type="Proteomes" id="UP000481109"/>
    </source>
</evidence>
<evidence type="ECO:0000313" key="1">
    <source>
        <dbReference type="EMBL" id="NGO74762.1"/>
    </source>
</evidence>
<protein>
    <submittedName>
        <fullName evidence="1">Uncharacterized protein</fullName>
    </submittedName>
</protein>
<accession>A0A6G4XC75</accession>
<dbReference type="RefSeq" id="WP_165330277.1">
    <property type="nucleotide sequence ID" value="NZ_JAAKZW010000005.1"/>
</dbReference>
<name>A0A6G4XC75_9ACTN</name>
<dbReference type="Proteomes" id="UP000481109">
    <property type="component" value="Unassembled WGS sequence"/>
</dbReference>